<accession>A0A371JR44</accession>
<dbReference type="RefSeq" id="WP_116184524.1">
    <property type="nucleotide sequence ID" value="NZ_QTJX01000002.1"/>
</dbReference>
<dbReference type="Pfam" id="PF01638">
    <property type="entry name" value="HxlR"/>
    <property type="match status" value="1"/>
</dbReference>
<dbReference type="PROSITE" id="PS50995">
    <property type="entry name" value="HTH_MARR_2"/>
    <property type="match status" value="1"/>
</dbReference>
<comment type="caution">
    <text evidence="2">The sequence shown here is derived from an EMBL/GenBank/DDBJ whole genome shotgun (WGS) entry which is preliminary data.</text>
</comment>
<dbReference type="OrthoDB" id="7629608at2"/>
<dbReference type="EMBL" id="QTJX01000002">
    <property type="protein sequence ID" value="RDY59913.1"/>
    <property type="molecule type" value="Genomic_DNA"/>
</dbReference>
<dbReference type="InterPro" id="IPR000835">
    <property type="entry name" value="HTH_MarR-typ"/>
</dbReference>
<reference evidence="2 3" key="1">
    <citation type="submission" date="2018-08" db="EMBL/GenBank/DDBJ databases">
        <title>Muricauda nanhaiensis sp. nov., isolated from seawater of the South China Sea.</title>
        <authorList>
            <person name="Dang Y."/>
        </authorList>
    </citation>
    <scope>NUCLEOTIDE SEQUENCE [LARGE SCALE GENOMIC DNA]</scope>
    <source>
        <strain evidence="2 3">SM1704</strain>
    </source>
</reference>
<dbReference type="InterPro" id="IPR036390">
    <property type="entry name" value="WH_DNA-bd_sf"/>
</dbReference>
<dbReference type="SUPFAM" id="SSF46785">
    <property type="entry name" value="Winged helix' DNA-binding domain"/>
    <property type="match status" value="1"/>
</dbReference>
<evidence type="ECO:0000313" key="3">
    <source>
        <dbReference type="Proteomes" id="UP000261828"/>
    </source>
</evidence>
<organism evidence="2 3">
    <name type="scientific">Flagellimonas nanhaiensis</name>
    <dbReference type="NCBI Taxonomy" id="2292706"/>
    <lineage>
        <taxon>Bacteria</taxon>
        <taxon>Pseudomonadati</taxon>
        <taxon>Bacteroidota</taxon>
        <taxon>Flavobacteriia</taxon>
        <taxon>Flavobacteriales</taxon>
        <taxon>Flavobacteriaceae</taxon>
        <taxon>Flagellimonas</taxon>
    </lineage>
</organism>
<gene>
    <name evidence="2" type="ORF">DX873_11220</name>
</gene>
<dbReference type="InterPro" id="IPR002577">
    <property type="entry name" value="HTH_HxlR"/>
</dbReference>
<proteinExistence type="predicted"/>
<dbReference type="InterPro" id="IPR036388">
    <property type="entry name" value="WH-like_DNA-bd_sf"/>
</dbReference>
<dbReference type="Proteomes" id="UP000261828">
    <property type="component" value="Unassembled WGS sequence"/>
</dbReference>
<dbReference type="GO" id="GO:0003700">
    <property type="term" value="F:DNA-binding transcription factor activity"/>
    <property type="evidence" value="ECO:0007669"/>
    <property type="project" value="InterPro"/>
</dbReference>
<protein>
    <recommendedName>
        <fullName evidence="1">HTH marR-type domain-containing protein</fullName>
    </recommendedName>
</protein>
<evidence type="ECO:0000313" key="2">
    <source>
        <dbReference type="EMBL" id="RDY59913.1"/>
    </source>
</evidence>
<feature type="domain" description="HTH marR-type" evidence="1">
    <location>
        <begin position="21"/>
        <end position="154"/>
    </location>
</feature>
<name>A0A371JR44_9FLAO</name>
<sequence>MKKTILLSNESIDGLGLSFLGLQLYQLLSIINEQGNQMIGGEELNIPSRTASTLMLLKTKGALSVTELGSLLNMSHQLIAHRIKPLKSEKYIHEISDSRDGRRTLYKLTKEGEKVVARLEKVMASAEIAYKDLFDEIGVDLFESLIKAKKALIRKPMIYRI</sequence>
<dbReference type="AlphaFoldDB" id="A0A371JR44"/>
<evidence type="ECO:0000259" key="1">
    <source>
        <dbReference type="PROSITE" id="PS50995"/>
    </source>
</evidence>
<dbReference type="SMART" id="SM00347">
    <property type="entry name" value="HTH_MARR"/>
    <property type="match status" value="1"/>
</dbReference>
<keyword evidence="3" id="KW-1185">Reference proteome</keyword>
<dbReference type="Gene3D" id="1.10.10.10">
    <property type="entry name" value="Winged helix-like DNA-binding domain superfamily/Winged helix DNA-binding domain"/>
    <property type="match status" value="1"/>
</dbReference>